<accession>A0A212KMC2</accession>
<gene>
    <name evidence="1" type="ORF">KL86APRO_30318</name>
</gene>
<organism evidence="1">
    <name type="scientific">uncultured Alphaproteobacteria bacterium</name>
    <dbReference type="NCBI Taxonomy" id="91750"/>
    <lineage>
        <taxon>Bacteria</taxon>
        <taxon>Pseudomonadati</taxon>
        <taxon>Pseudomonadota</taxon>
        <taxon>Alphaproteobacteria</taxon>
        <taxon>environmental samples</taxon>
    </lineage>
</organism>
<dbReference type="EMBL" id="FLUO01000003">
    <property type="protein sequence ID" value="SBW12827.1"/>
    <property type="molecule type" value="Genomic_DNA"/>
</dbReference>
<evidence type="ECO:0000313" key="1">
    <source>
        <dbReference type="EMBL" id="SBW12827.1"/>
    </source>
</evidence>
<reference evidence="1" key="1">
    <citation type="submission" date="2016-04" db="EMBL/GenBank/DDBJ databases">
        <authorList>
            <person name="Evans L.H."/>
            <person name="Alamgir A."/>
            <person name="Owens N."/>
            <person name="Weber N.D."/>
            <person name="Virtaneva K."/>
            <person name="Barbian K."/>
            <person name="Babar A."/>
            <person name="Rosenke K."/>
        </authorList>
    </citation>
    <scope>NUCLEOTIDE SEQUENCE</scope>
    <source>
        <strain evidence="1">86</strain>
    </source>
</reference>
<dbReference type="AlphaFoldDB" id="A0A212KMC2"/>
<proteinExistence type="predicted"/>
<sequence>MAHVSYLDAIAEDFGTRDDRLRLAAVNFRRTKMIRADDVYRSASGKIFVVPDAERTNFYNLMLLFVIFGNTKLVRTCVDARGARLEIVDALGQALLAESEAFVDPVLARALIADLTTPGWRPGARRLPNPFRELPLDDLGKSRGYYHAATARLARAALPPEAVDACMRREVAKAAAFLPQLEKLGEAAAPLRERIRADRDAAQEFDDLLDLLRKN</sequence>
<protein>
    <submittedName>
        <fullName evidence="1">Uncharacterized protein</fullName>
    </submittedName>
</protein>
<name>A0A212KMC2_9PROT</name>